<evidence type="ECO:0000259" key="8">
    <source>
        <dbReference type="PROSITE" id="PS50166"/>
    </source>
</evidence>
<accession>A0A9W7B614</accession>
<name>A0A9W7B614_9STRA</name>
<dbReference type="GO" id="GO:0006606">
    <property type="term" value="P:protein import into nucleus"/>
    <property type="evidence" value="ECO:0007669"/>
    <property type="project" value="TreeGrafter"/>
</dbReference>
<evidence type="ECO:0000256" key="7">
    <source>
        <dbReference type="SAM" id="MobiDB-lite"/>
    </source>
</evidence>
<feature type="non-terminal residue" evidence="9">
    <location>
        <position position="1"/>
    </location>
</feature>
<sequence length="1040" mass="117186">MATSLTFDSLCHALSASFSPDKATRQSAETALASIKGIPGACPLLLQVVSTKTLDPGMRTAAAINFKNTVRSFWINKDTPQHQVHHADKPTIKPMLVESIMVETQKNIRSVLAEAIYHMSMSEYPTNWPDLLPSLLNNIRAGGSNGDATRVYGALYALRKLCKRFEYKPTSEGRAPLVQIVNDGFPLLREMLNTLLHQDGEDVGMIVKQTLKVFWSCTQFNLNNLTFEELNPWFSMLHLLMAKKLAPESMPQNDDEKEKWVWWKVKKWTIQIMTRLYSRYGDPKSTEKGLEAFATQFSSTVAPTFLGAVCETLALRSQNQFCSDRVMMLCLSFLDTAIEQKQTYKLLKPHLDFLLYNVCYNVLKLKQSDIEAFENDPHEYIARQNDLMSEFVDPSMAAMQLIEDLMKYRTSTVAAPLITFLVTILNNYTSAPPQSRDHLGFDAALHILGSLQAFLKKKKNNYVDSLPGLMIQHVLPCFNSPVGFIRRRACWMTTQFFNVALDEASFRILAEAVLQRLSDPSLAVQVEAGNAFRFILEVPGTEVSLLPVLPKILNEYFRIMQEISNEYVVSALDVIVEKFGEHISPHAISLVENLSRSFLQYCDVDDDEEDMEAAVAATQCLECIATVLRVVQDNEALFATFEPMLCPIILKIMDKEGELIDCLEHGVDLITFLTYFQSKFSPMLWDLFPPIFAAFHEFAFDYVGMMVTPIDNFITKDFEGFCNRRTPDNVPYIDLVYGMSKKVLEAGDMAEEAECRKALHLFLSIFHIASQKPESKPFVDRYVHSTNDITIAKLKEEQDKDFATLRVQCYTVIGSLFFYNAELEMQELEQRNMVKPIMDKWIEDAAEIDKYGSKKATVLGWLALLSMGSERLERNGVNPAVLVRGIIEIGQSLSEDYDQRNNDEDNDFEDEGAMPPMPPDGFDDEELGGANFEDGDEDGDININGDAGYRGLISGDPMMMMGGFGGEDWDALDDDDDFESPLDDVNEIILLEEVLNRFAAAEPQKFEAIKTSLPPDTLNQVASLFAMAAEARAKLANPTG</sequence>
<evidence type="ECO:0000256" key="4">
    <source>
        <dbReference type="ARBA" id="ARBA00022490"/>
    </source>
</evidence>
<dbReference type="Pfam" id="PF03810">
    <property type="entry name" value="IBN_N"/>
    <property type="match status" value="1"/>
</dbReference>
<keyword evidence="3" id="KW-0813">Transport</keyword>
<dbReference type="GO" id="GO:0005829">
    <property type="term" value="C:cytosol"/>
    <property type="evidence" value="ECO:0007669"/>
    <property type="project" value="TreeGrafter"/>
</dbReference>
<dbReference type="InterPro" id="IPR011989">
    <property type="entry name" value="ARM-like"/>
</dbReference>
<comment type="subcellular location">
    <subcellularLocation>
        <location evidence="2">Cytoplasm</location>
    </subcellularLocation>
    <subcellularLocation>
        <location evidence="1">Nucleus</location>
    </subcellularLocation>
</comment>
<feature type="domain" description="Importin N-terminal" evidence="8">
    <location>
        <begin position="28"/>
        <end position="102"/>
    </location>
</feature>
<organism evidence="9 10">
    <name type="scientific">Triparma laevis f. inornata</name>
    <dbReference type="NCBI Taxonomy" id="1714386"/>
    <lineage>
        <taxon>Eukaryota</taxon>
        <taxon>Sar</taxon>
        <taxon>Stramenopiles</taxon>
        <taxon>Ochrophyta</taxon>
        <taxon>Bolidophyceae</taxon>
        <taxon>Parmales</taxon>
        <taxon>Triparmaceae</taxon>
        <taxon>Triparma</taxon>
    </lineage>
</organism>
<keyword evidence="4" id="KW-0963">Cytoplasm</keyword>
<protein>
    <recommendedName>
        <fullName evidence="8">Importin N-terminal domain-containing protein</fullName>
    </recommendedName>
</protein>
<dbReference type="Proteomes" id="UP001162640">
    <property type="component" value="Unassembled WGS sequence"/>
</dbReference>
<dbReference type="PANTHER" id="PTHR10997:SF18">
    <property type="entry name" value="D-IMPORTIN 7_RANBP7"/>
    <property type="match status" value="1"/>
</dbReference>
<dbReference type="SMART" id="SM00913">
    <property type="entry name" value="IBN_N"/>
    <property type="match status" value="1"/>
</dbReference>
<comment type="caution">
    <text evidence="9">The sequence shown here is derived from an EMBL/GenBank/DDBJ whole genome shotgun (WGS) entry which is preliminary data.</text>
</comment>
<evidence type="ECO:0000256" key="2">
    <source>
        <dbReference type="ARBA" id="ARBA00004496"/>
    </source>
</evidence>
<dbReference type="EMBL" id="BLQM01000279">
    <property type="protein sequence ID" value="GMH80260.1"/>
    <property type="molecule type" value="Genomic_DNA"/>
</dbReference>
<feature type="non-terminal residue" evidence="9">
    <location>
        <position position="1040"/>
    </location>
</feature>
<dbReference type="PANTHER" id="PTHR10997">
    <property type="entry name" value="IMPORTIN-7, 8, 11"/>
    <property type="match status" value="1"/>
</dbReference>
<evidence type="ECO:0000256" key="6">
    <source>
        <dbReference type="ARBA" id="ARBA00023242"/>
    </source>
</evidence>
<dbReference type="SUPFAM" id="SSF48371">
    <property type="entry name" value="ARM repeat"/>
    <property type="match status" value="1"/>
</dbReference>
<proteinExistence type="predicted"/>
<dbReference type="Pfam" id="PF08506">
    <property type="entry name" value="Cse1"/>
    <property type="match status" value="1"/>
</dbReference>
<dbReference type="InterPro" id="IPR013713">
    <property type="entry name" value="XPO2_central"/>
</dbReference>
<reference evidence="10" key="1">
    <citation type="journal article" date="2023" name="Commun. Biol.">
        <title>Genome analysis of Parmales, the sister group of diatoms, reveals the evolutionary specialization of diatoms from phago-mixotrophs to photoautotrophs.</title>
        <authorList>
            <person name="Ban H."/>
            <person name="Sato S."/>
            <person name="Yoshikawa S."/>
            <person name="Yamada K."/>
            <person name="Nakamura Y."/>
            <person name="Ichinomiya M."/>
            <person name="Sato N."/>
            <person name="Blanc-Mathieu R."/>
            <person name="Endo H."/>
            <person name="Kuwata A."/>
            <person name="Ogata H."/>
        </authorList>
    </citation>
    <scope>NUCLEOTIDE SEQUENCE [LARGE SCALE GENOMIC DNA]</scope>
</reference>
<evidence type="ECO:0000256" key="5">
    <source>
        <dbReference type="ARBA" id="ARBA00022927"/>
    </source>
</evidence>
<keyword evidence="6" id="KW-0539">Nucleus</keyword>
<dbReference type="GO" id="GO:0031267">
    <property type="term" value="F:small GTPase binding"/>
    <property type="evidence" value="ECO:0007669"/>
    <property type="project" value="InterPro"/>
</dbReference>
<dbReference type="PROSITE" id="PS50166">
    <property type="entry name" value="IMPORTIN_B_NT"/>
    <property type="match status" value="1"/>
</dbReference>
<dbReference type="Gene3D" id="1.25.10.10">
    <property type="entry name" value="Leucine-rich Repeat Variant"/>
    <property type="match status" value="1"/>
</dbReference>
<dbReference type="GO" id="GO:0005635">
    <property type="term" value="C:nuclear envelope"/>
    <property type="evidence" value="ECO:0007669"/>
    <property type="project" value="TreeGrafter"/>
</dbReference>
<evidence type="ECO:0000256" key="3">
    <source>
        <dbReference type="ARBA" id="ARBA00022448"/>
    </source>
</evidence>
<feature type="compositionally biased region" description="Acidic residues" evidence="7">
    <location>
        <begin position="921"/>
        <end position="940"/>
    </location>
</feature>
<dbReference type="InterPro" id="IPR001494">
    <property type="entry name" value="Importin-beta_N"/>
</dbReference>
<dbReference type="AlphaFoldDB" id="A0A9W7B614"/>
<keyword evidence="5" id="KW-0653">Protein transport</keyword>
<feature type="region of interest" description="Disordered" evidence="7">
    <location>
        <begin position="894"/>
        <end position="944"/>
    </location>
</feature>
<gene>
    <name evidence="9" type="ORF">TL16_g08473</name>
</gene>
<dbReference type="InterPro" id="IPR016024">
    <property type="entry name" value="ARM-type_fold"/>
</dbReference>
<evidence type="ECO:0000313" key="10">
    <source>
        <dbReference type="Proteomes" id="UP001162640"/>
    </source>
</evidence>
<evidence type="ECO:0000313" key="9">
    <source>
        <dbReference type="EMBL" id="GMH80260.1"/>
    </source>
</evidence>
<evidence type="ECO:0000256" key="1">
    <source>
        <dbReference type="ARBA" id="ARBA00004123"/>
    </source>
</evidence>